<name>A0A9D1NN10_9BACT</name>
<organism evidence="2 3">
    <name type="scientific">Candidatus Spyradenecus faecavium</name>
    <dbReference type="NCBI Taxonomy" id="2840947"/>
    <lineage>
        <taxon>Bacteria</taxon>
        <taxon>Pseudomonadati</taxon>
        <taxon>Lentisphaerota</taxon>
        <taxon>Lentisphaeria</taxon>
        <taxon>Lentisphaerales</taxon>
        <taxon>Lentisphaeraceae</taxon>
        <taxon>Lentisphaeraceae incertae sedis</taxon>
        <taxon>Candidatus Spyradenecus</taxon>
    </lineage>
</organism>
<sequence>MKIRTYRREDLRGMLWVFHEAVHRSCAGAYSPEQLAAWAPETVDEEAWARRFAGSQTRVAVSAHGEVVGFANLEGAGYLDCLYVAPEAQGRGVGSALCAALETLASGDIEVRASLVARPFFEGRGYRVLREVHPVRAGLALPAFDMRLAR</sequence>
<accession>A0A9D1NN10</accession>
<proteinExistence type="predicted"/>
<dbReference type="Gene3D" id="3.40.630.30">
    <property type="match status" value="1"/>
</dbReference>
<dbReference type="Pfam" id="PF13673">
    <property type="entry name" value="Acetyltransf_10"/>
    <property type="match status" value="1"/>
</dbReference>
<reference evidence="2" key="2">
    <citation type="journal article" date="2021" name="PeerJ">
        <title>Extensive microbial diversity within the chicken gut microbiome revealed by metagenomics and culture.</title>
        <authorList>
            <person name="Gilroy R."/>
            <person name="Ravi A."/>
            <person name="Getino M."/>
            <person name="Pursley I."/>
            <person name="Horton D.L."/>
            <person name="Alikhan N.F."/>
            <person name="Baker D."/>
            <person name="Gharbi K."/>
            <person name="Hall N."/>
            <person name="Watson M."/>
            <person name="Adriaenssens E.M."/>
            <person name="Foster-Nyarko E."/>
            <person name="Jarju S."/>
            <person name="Secka A."/>
            <person name="Antonio M."/>
            <person name="Oren A."/>
            <person name="Chaudhuri R.R."/>
            <person name="La Ragione R."/>
            <person name="Hildebrand F."/>
            <person name="Pallen M.J."/>
        </authorList>
    </citation>
    <scope>NUCLEOTIDE SEQUENCE</scope>
    <source>
        <strain evidence="2">35461</strain>
    </source>
</reference>
<dbReference type="InterPro" id="IPR000182">
    <property type="entry name" value="GNAT_dom"/>
</dbReference>
<dbReference type="CDD" id="cd04301">
    <property type="entry name" value="NAT_SF"/>
    <property type="match status" value="1"/>
</dbReference>
<evidence type="ECO:0000259" key="1">
    <source>
        <dbReference type="PROSITE" id="PS51186"/>
    </source>
</evidence>
<dbReference type="EMBL" id="DVOR01000200">
    <property type="protein sequence ID" value="HIV09676.1"/>
    <property type="molecule type" value="Genomic_DNA"/>
</dbReference>
<dbReference type="AlphaFoldDB" id="A0A9D1NN10"/>
<comment type="caution">
    <text evidence="2">The sequence shown here is derived from an EMBL/GenBank/DDBJ whole genome shotgun (WGS) entry which is preliminary data.</text>
</comment>
<dbReference type="Proteomes" id="UP000886845">
    <property type="component" value="Unassembled WGS sequence"/>
</dbReference>
<feature type="domain" description="N-acetyltransferase" evidence="1">
    <location>
        <begin position="1"/>
        <end position="150"/>
    </location>
</feature>
<reference evidence="2" key="1">
    <citation type="submission" date="2020-10" db="EMBL/GenBank/DDBJ databases">
        <authorList>
            <person name="Gilroy R."/>
        </authorList>
    </citation>
    <scope>NUCLEOTIDE SEQUENCE</scope>
    <source>
        <strain evidence="2">35461</strain>
    </source>
</reference>
<dbReference type="GO" id="GO:0016747">
    <property type="term" value="F:acyltransferase activity, transferring groups other than amino-acyl groups"/>
    <property type="evidence" value="ECO:0007669"/>
    <property type="project" value="InterPro"/>
</dbReference>
<dbReference type="InterPro" id="IPR016181">
    <property type="entry name" value="Acyl_CoA_acyltransferase"/>
</dbReference>
<dbReference type="PANTHER" id="PTHR43451:SF1">
    <property type="entry name" value="ACETYLTRANSFERASE"/>
    <property type="match status" value="1"/>
</dbReference>
<evidence type="ECO:0000313" key="2">
    <source>
        <dbReference type="EMBL" id="HIV09676.1"/>
    </source>
</evidence>
<protein>
    <submittedName>
        <fullName evidence="2">GNAT family N-acetyltransferase</fullName>
    </submittedName>
</protein>
<dbReference type="InterPro" id="IPR052564">
    <property type="entry name" value="N-acetyltrans/Recomb-assoc"/>
</dbReference>
<gene>
    <name evidence="2" type="ORF">IAC79_06155</name>
</gene>
<evidence type="ECO:0000313" key="3">
    <source>
        <dbReference type="Proteomes" id="UP000886845"/>
    </source>
</evidence>
<dbReference type="PROSITE" id="PS51186">
    <property type="entry name" value="GNAT"/>
    <property type="match status" value="1"/>
</dbReference>
<dbReference type="SUPFAM" id="SSF55729">
    <property type="entry name" value="Acyl-CoA N-acyltransferases (Nat)"/>
    <property type="match status" value="1"/>
</dbReference>
<dbReference type="PANTHER" id="PTHR43451">
    <property type="entry name" value="ACETYLTRANSFERASE (GNAT) FAMILY PROTEIN"/>
    <property type="match status" value="1"/>
</dbReference>